<comment type="caution">
    <text evidence="2">The sequence shown here is derived from an EMBL/GenBank/DDBJ whole genome shotgun (WGS) entry which is preliminary data.</text>
</comment>
<dbReference type="PRINTS" id="PR00412">
    <property type="entry name" value="EPOXHYDRLASE"/>
</dbReference>
<dbReference type="InterPro" id="IPR000639">
    <property type="entry name" value="Epox_hydrolase-like"/>
</dbReference>
<dbReference type="SUPFAM" id="SSF53474">
    <property type="entry name" value="alpha/beta-Hydrolases"/>
    <property type="match status" value="1"/>
</dbReference>
<evidence type="ECO:0000313" key="3">
    <source>
        <dbReference type="Proteomes" id="UP000557193"/>
    </source>
</evidence>
<dbReference type="RefSeq" id="WP_184679609.1">
    <property type="nucleotide sequence ID" value="NZ_JACHLL010000001.1"/>
</dbReference>
<keyword evidence="3" id="KW-1185">Reference proteome</keyword>
<dbReference type="Pfam" id="PF00561">
    <property type="entry name" value="Abhydrolase_1"/>
    <property type="match status" value="1"/>
</dbReference>
<accession>A0A7X0BRF1</accession>
<dbReference type="InterPro" id="IPR029058">
    <property type="entry name" value="AB_hydrolase_fold"/>
</dbReference>
<dbReference type="PANTHER" id="PTHR46438:SF11">
    <property type="entry name" value="LIPASE-RELATED"/>
    <property type="match status" value="1"/>
</dbReference>
<name>A0A7X0BRF1_9PSED</name>
<dbReference type="Proteomes" id="UP000557193">
    <property type="component" value="Unassembled WGS sequence"/>
</dbReference>
<dbReference type="InterPro" id="IPR000073">
    <property type="entry name" value="AB_hydrolase_1"/>
</dbReference>
<proteinExistence type="predicted"/>
<feature type="domain" description="AB hydrolase-1" evidence="1">
    <location>
        <begin position="65"/>
        <end position="302"/>
    </location>
</feature>
<dbReference type="AlphaFoldDB" id="A0A7X0BRF1"/>
<dbReference type="PANTHER" id="PTHR46438">
    <property type="entry name" value="ALPHA/BETA-HYDROLASES SUPERFAMILY PROTEIN"/>
    <property type="match status" value="1"/>
</dbReference>
<sequence>MSASTASLPAAMLPPLANGLARLGFGELPLDAVKSRYGNARDGSRYVELDGFNVHYRDEGNANGPVLVMIHGVVASLHTWDGWVQAMASDYRIIRFDVPGFGLTGPARDGVYNAERMLKVMTSLLDFLKVGKASIIGNSLGGYIAWNFALAQPQRVEKLIMLDPAGYQMRKVPWMIAAAELPGATWAMPLWMPRALIAQGIKEVYGDAGRIKAGVVQRYYDLTRRPGNRRGMMEIFRVLLGVNRTELEGTGARVAELKMPTLLMWGELDRWISPKHVPLWQRDVPGLQVKVYAGVGHIPMEEIPELSAADALAFLRS</sequence>
<dbReference type="GO" id="GO:0003824">
    <property type="term" value="F:catalytic activity"/>
    <property type="evidence" value="ECO:0007669"/>
    <property type="project" value="InterPro"/>
</dbReference>
<dbReference type="PRINTS" id="PR00111">
    <property type="entry name" value="ABHYDROLASE"/>
</dbReference>
<protein>
    <submittedName>
        <fullName evidence="2">Pimeloyl-ACP methyl ester carboxylesterase</fullName>
    </submittedName>
</protein>
<evidence type="ECO:0000259" key="1">
    <source>
        <dbReference type="Pfam" id="PF00561"/>
    </source>
</evidence>
<dbReference type="EMBL" id="JACHLL010000001">
    <property type="protein sequence ID" value="MBB6339899.1"/>
    <property type="molecule type" value="Genomic_DNA"/>
</dbReference>
<evidence type="ECO:0000313" key="2">
    <source>
        <dbReference type="EMBL" id="MBB6339899.1"/>
    </source>
</evidence>
<organism evidence="2 3">
    <name type="scientific">Pseudomonas fluvialis</name>
    <dbReference type="NCBI Taxonomy" id="1793966"/>
    <lineage>
        <taxon>Bacteria</taxon>
        <taxon>Pseudomonadati</taxon>
        <taxon>Pseudomonadota</taxon>
        <taxon>Gammaproteobacteria</taxon>
        <taxon>Pseudomonadales</taxon>
        <taxon>Pseudomonadaceae</taxon>
        <taxon>Pseudomonas</taxon>
    </lineage>
</organism>
<reference evidence="2 3" key="1">
    <citation type="submission" date="2020-08" db="EMBL/GenBank/DDBJ databases">
        <title>Functional genomics of gut bacteria from endangered species of beetles.</title>
        <authorList>
            <person name="Carlos-Shanley C."/>
        </authorList>
    </citation>
    <scope>NUCLEOTIDE SEQUENCE [LARGE SCALE GENOMIC DNA]</scope>
    <source>
        <strain evidence="2 3">S00202</strain>
    </source>
</reference>
<gene>
    <name evidence="2" type="ORF">HNP49_000049</name>
</gene>
<dbReference type="Gene3D" id="3.40.50.1820">
    <property type="entry name" value="alpha/beta hydrolase"/>
    <property type="match status" value="1"/>
</dbReference>